<gene>
    <name evidence="2" type="ORF">FHS30_001218</name>
</gene>
<name>A0A839UIW9_9GAMM</name>
<evidence type="ECO:0008006" key="4">
    <source>
        <dbReference type="Google" id="ProtNLM"/>
    </source>
</evidence>
<dbReference type="Proteomes" id="UP000559987">
    <property type="component" value="Unassembled WGS sequence"/>
</dbReference>
<evidence type="ECO:0000313" key="3">
    <source>
        <dbReference type="Proteomes" id="UP000559987"/>
    </source>
</evidence>
<feature type="chain" id="PRO_5032311610" description="DUF4056 domain-containing protein" evidence="1">
    <location>
        <begin position="25"/>
        <end position="525"/>
    </location>
</feature>
<keyword evidence="1" id="KW-0732">Signal</keyword>
<dbReference type="AlphaFoldDB" id="A0A839UIW9"/>
<evidence type="ECO:0000313" key="2">
    <source>
        <dbReference type="EMBL" id="MBB3168034.1"/>
    </source>
</evidence>
<comment type="caution">
    <text evidence="2">The sequence shown here is derived from an EMBL/GenBank/DDBJ whole genome shotgun (WGS) entry which is preliminary data.</text>
</comment>
<dbReference type="EMBL" id="JACHXZ010000002">
    <property type="protein sequence ID" value="MBB3168034.1"/>
    <property type="molecule type" value="Genomic_DNA"/>
</dbReference>
<evidence type="ECO:0000256" key="1">
    <source>
        <dbReference type="SAM" id="SignalP"/>
    </source>
</evidence>
<feature type="signal peptide" evidence="1">
    <location>
        <begin position="1"/>
        <end position="24"/>
    </location>
</feature>
<keyword evidence="3" id="KW-1185">Reference proteome</keyword>
<dbReference type="Gene3D" id="3.10.620.30">
    <property type="match status" value="1"/>
</dbReference>
<reference evidence="2 3" key="1">
    <citation type="submission" date="2020-08" db="EMBL/GenBank/DDBJ databases">
        <title>Genomic Encyclopedia of Type Strains, Phase III (KMG-III): the genomes of soil and plant-associated and newly described type strains.</title>
        <authorList>
            <person name="Whitman W."/>
        </authorList>
    </citation>
    <scope>NUCLEOTIDE SEQUENCE [LARGE SCALE GENOMIC DNA]</scope>
    <source>
        <strain evidence="2 3">CECT 8571</strain>
    </source>
</reference>
<organism evidence="2 3">
    <name type="scientific">Simiduia aestuariiviva</name>
    <dbReference type="NCBI Taxonomy" id="1510459"/>
    <lineage>
        <taxon>Bacteria</taxon>
        <taxon>Pseudomonadati</taxon>
        <taxon>Pseudomonadota</taxon>
        <taxon>Gammaproteobacteria</taxon>
        <taxon>Cellvibrionales</taxon>
        <taxon>Cellvibrionaceae</taxon>
        <taxon>Simiduia</taxon>
    </lineage>
</organism>
<proteinExistence type="predicted"/>
<accession>A0A839UIW9</accession>
<protein>
    <recommendedName>
        <fullName evidence="4">DUF4056 domain-containing protein</fullName>
    </recommendedName>
</protein>
<dbReference type="RefSeq" id="WP_183909403.1">
    <property type="nucleotide sequence ID" value="NZ_JACHXZ010000002.1"/>
</dbReference>
<sequence>MFDFRFGPVCALSAALLSSVAVLAQDTPASNDFDQWLKQEQQGFNDFSQQSAQNYQGFVDAADAEFVRWLGQAWQEYRQVAARVRDPAPKPAEQPAAQSAPEITAAAKPAPAVAALARQPVAVTPPSPVDAKALPANAKALPANTKALPVNAISISFYGHALALSRWPIILPVMTDLTPPTIASAWAAMAKSAYPPVLANVKQACKQAACGDWALLQLVRNYAAKLAPQDPQQQTFMAWFLADKLGLSVRGGVHIAHMGAAPRLILLYHPVQQVFAEPFYRVAGDDYYPLVERGTGTGSLLTYPGGFNPPATYHRRPVDLAFTHSLAPAGSSAVRALQWREGAQTQQLALAYSAERAHFFNSYPQIELVHYFNAPLAPDLVRSAQSALAPHLQNKSPLQQAATLLALVQGLPYLTDEQQFGRENYLMPEQLLAFPAADCEDRSFFYAALVKSLLRAQVLGVRYPGHVATALSTAALGLDSESLDGSTQFSHNQAHYLLADPTYLGAGLGQQMSRYAAGTGQLIIK</sequence>